<keyword evidence="2" id="KW-1185">Reference proteome</keyword>
<proteinExistence type="predicted"/>
<sequence length="311" mass="33813">MALGEAEKRVLDVLIAADSGPALPIAVLAAACARLGGSPSEVDVRTMLVSLGPLVARGAAGTPDEIVSSTLRGFSDLRVHAAIADAAAMLAPTSAAANRYAEATEAEHLWLAGRPEEALRSLEARPLAEPALNYERWADWVPRFHPTSLLGIQAQARCATWTGKADEPRRAIQAFVALLPTAVRHLSPCHRETLSIRNNIAYLVGALGDHRKAMRLFAQLVIDSTAALSATDEETLHNRHLLAWTTAKCGFVSVALHQWRQLLSDVDRELASNHKLAFNIRDNIDFWTAETRARSSRGRNWTHRHAAGADR</sequence>
<evidence type="ECO:0000313" key="1">
    <source>
        <dbReference type="EMBL" id="RZS43394.1"/>
    </source>
</evidence>
<dbReference type="AlphaFoldDB" id="A0A4Q7L2M1"/>
<accession>A0A4Q7L2M1</accession>
<organism evidence="1 2">
    <name type="scientific">Herbihabitans rhizosphaerae</name>
    <dbReference type="NCBI Taxonomy" id="1872711"/>
    <lineage>
        <taxon>Bacteria</taxon>
        <taxon>Bacillati</taxon>
        <taxon>Actinomycetota</taxon>
        <taxon>Actinomycetes</taxon>
        <taxon>Pseudonocardiales</taxon>
        <taxon>Pseudonocardiaceae</taxon>
        <taxon>Herbihabitans</taxon>
    </lineage>
</organism>
<dbReference type="Gene3D" id="1.25.40.10">
    <property type="entry name" value="Tetratricopeptide repeat domain"/>
    <property type="match status" value="1"/>
</dbReference>
<comment type="caution">
    <text evidence="1">The sequence shown here is derived from an EMBL/GenBank/DDBJ whole genome shotgun (WGS) entry which is preliminary data.</text>
</comment>
<dbReference type="InterPro" id="IPR011990">
    <property type="entry name" value="TPR-like_helical_dom_sf"/>
</dbReference>
<name>A0A4Q7L2M1_9PSEU</name>
<protein>
    <recommendedName>
        <fullName evidence="3">Tetratricopeptide repeat protein</fullName>
    </recommendedName>
</protein>
<dbReference type="EMBL" id="SGWQ01000002">
    <property type="protein sequence ID" value="RZS43394.1"/>
    <property type="molecule type" value="Genomic_DNA"/>
</dbReference>
<gene>
    <name evidence="1" type="ORF">EV193_102373</name>
</gene>
<reference evidence="1 2" key="1">
    <citation type="submission" date="2019-02" db="EMBL/GenBank/DDBJ databases">
        <title>Genomic Encyclopedia of Type Strains, Phase IV (KMG-IV): sequencing the most valuable type-strain genomes for metagenomic binning, comparative biology and taxonomic classification.</title>
        <authorList>
            <person name="Goeker M."/>
        </authorList>
    </citation>
    <scope>NUCLEOTIDE SEQUENCE [LARGE SCALE GENOMIC DNA]</scope>
    <source>
        <strain evidence="1 2">DSM 101727</strain>
    </source>
</reference>
<evidence type="ECO:0000313" key="2">
    <source>
        <dbReference type="Proteomes" id="UP000294257"/>
    </source>
</evidence>
<evidence type="ECO:0008006" key="3">
    <source>
        <dbReference type="Google" id="ProtNLM"/>
    </source>
</evidence>
<dbReference type="Proteomes" id="UP000294257">
    <property type="component" value="Unassembled WGS sequence"/>
</dbReference>